<evidence type="ECO:0000256" key="1">
    <source>
        <dbReference type="ARBA" id="ARBA00023016"/>
    </source>
</evidence>
<evidence type="ECO:0000256" key="4">
    <source>
        <dbReference type="SAM" id="MobiDB-lite"/>
    </source>
</evidence>
<dbReference type="Gene3D" id="2.60.40.790">
    <property type="match status" value="1"/>
</dbReference>
<evidence type="ECO:0008006" key="9">
    <source>
        <dbReference type="Google" id="ProtNLM"/>
    </source>
</evidence>
<feature type="domain" description="SHSP" evidence="5">
    <location>
        <begin position="54"/>
        <end position="170"/>
    </location>
</feature>
<keyword evidence="8" id="KW-1185">Reference proteome</keyword>
<evidence type="ECO:0000259" key="6">
    <source>
        <dbReference type="PROSITE" id="PS51203"/>
    </source>
</evidence>
<dbReference type="Pfam" id="PF00011">
    <property type="entry name" value="HSP20"/>
    <property type="match status" value="1"/>
</dbReference>
<dbReference type="InterPro" id="IPR002068">
    <property type="entry name" value="A-crystallin/Hsp20_dom"/>
</dbReference>
<dbReference type="PROSITE" id="PS51203">
    <property type="entry name" value="CS"/>
    <property type="match status" value="1"/>
</dbReference>
<name>A0ABD3T200_9LAMI</name>
<evidence type="ECO:0000313" key="8">
    <source>
        <dbReference type="Proteomes" id="UP001634393"/>
    </source>
</evidence>
<evidence type="ECO:0000256" key="2">
    <source>
        <dbReference type="PROSITE-ProRule" id="PRU00285"/>
    </source>
</evidence>
<dbReference type="GO" id="GO:0006950">
    <property type="term" value="P:response to stress"/>
    <property type="evidence" value="ECO:0007669"/>
    <property type="project" value="UniProtKB-ARBA"/>
</dbReference>
<reference evidence="7 8" key="1">
    <citation type="submission" date="2024-12" db="EMBL/GenBank/DDBJ databases">
        <title>The unique morphological basis and parallel evolutionary history of personate flowers in Penstemon.</title>
        <authorList>
            <person name="Depatie T.H."/>
            <person name="Wessinger C.A."/>
        </authorList>
    </citation>
    <scope>NUCLEOTIDE SEQUENCE [LARGE SCALE GENOMIC DNA]</scope>
    <source>
        <strain evidence="7">WTNN_2</strain>
        <tissue evidence="7">Leaf</tissue>
    </source>
</reference>
<dbReference type="InterPro" id="IPR008978">
    <property type="entry name" value="HSP20-like_chaperone"/>
</dbReference>
<dbReference type="InterPro" id="IPR031107">
    <property type="entry name" value="Small_HSP"/>
</dbReference>
<dbReference type="PROSITE" id="PS01031">
    <property type="entry name" value="SHSP"/>
    <property type="match status" value="1"/>
</dbReference>
<evidence type="ECO:0000259" key="5">
    <source>
        <dbReference type="PROSITE" id="PS01031"/>
    </source>
</evidence>
<gene>
    <name evidence="7" type="ORF">ACJIZ3_019290</name>
</gene>
<dbReference type="Proteomes" id="UP001634393">
    <property type="component" value="Unassembled WGS sequence"/>
</dbReference>
<organism evidence="7 8">
    <name type="scientific">Penstemon smallii</name>
    <dbReference type="NCBI Taxonomy" id="265156"/>
    <lineage>
        <taxon>Eukaryota</taxon>
        <taxon>Viridiplantae</taxon>
        <taxon>Streptophyta</taxon>
        <taxon>Embryophyta</taxon>
        <taxon>Tracheophyta</taxon>
        <taxon>Spermatophyta</taxon>
        <taxon>Magnoliopsida</taxon>
        <taxon>eudicotyledons</taxon>
        <taxon>Gunneridae</taxon>
        <taxon>Pentapetalae</taxon>
        <taxon>asterids</taxon>
        <taxon>lamiids</taxon>
        <taxon>Lamiales</taxon>
        <taxon>Plantaginaceae</taxon>
        <taxon>Cheloneae</taxon>
        <taxon>Penstemon</taxon>
    </lineage>
</organism>
<dbReference type="SUPFAM" id="SSF49764">
    <property type="entry name" value="HSP20-like chaperones"/>
    <property type="match status" value="1"/>
</dbReference>
<dbReference type="InterPro" id="IPR007052">
    <property type="entry name" value="CS_dom"/>
</dbReference>
<feature type="domain" description="CS" evidence="6">
    <location>
        <begin position="58"/>
        <end position="165"/>
    </location>
</feature>
<comment type="caution">
    <text evidence="7">The sequence shown here is derived from an EMBL/GenBank/DDBJ whole genome shotgun (WGS) entry which is preliminary data.</text>
</comment>
<sequence>MSSIGPWHGGGRRGGGEEWNFGSPFTSDLWDFGVGGGMSRGGRGRGRGGDTGDDVTALAHAHVDWQETDKAHIFRVDLPGVTKENLKVQVEDDNMLKISGERVVEKEDDNHKWHRVERCRGSFSRTFQLPENVNVDAIKCGLEHGVLTVDVPKKEVQEEKMKNVRYIDIA</sequence>
<protein>
    <recommendedName>
        <fullName evidence="9">SHSP domain-containing protein</fullName>
    </recommendedName>
</protein>
<evidence type="ECO:0000256" key="3">
    <source>
        <dbReference type="RuleBase" id="RU003616"/>
    </source>
</evidence>
<evidence type="ECO:0000313" key="7">
    <source>
        <dbReference type="EMBL" id="KAL3830488.1"/>
    </source>
</evidence>
<accession>A0ABD3T200</accession>
<proteinExistence type="inferred from homology"/>
<dbReference type="CDD" id="cd06472">
    <property type="entry name" value="ACD_ScHsp26_like"/>
    <property type="match status" value="1"/>
</dbReference>
<comment type="similarity">
    <text evidence="2 3">Belongs to the small heat shock protein (HSP20) family.</text>
</comment>
<feature type="region of interest" description="Disordered" evidence="4">
    <location>
        <begin position="1"/>
        <end position="20"/>
    </location>
</feature>
<dbReference type="AlphaFoldDB" id="A0ABD3T200"/>
<dbReference type="PANTHER" id="PTHR11527">
    <property type="entry name" value="HEAT-SHOCK PROTEIN 20 FAMILY MEMBER"/>
    <property type="match status" value="1"/>
</dbReference>
<dbReference type="EMBL" id="JBJXBP010000005">
    <property type="protein sequence ID" value="KAL3830488.1"/>
    <property type="molecule type" value="Genomic_DNA"/>
</dbReference>
<keyword evidence="1" id="KW-0346">Stress response</keyword>